<comment type="subcellular location">
    <subcellularLocation>
        <location evidence="1 4">Cell outer membrane</location>
    </subcellularLocation>
</comment>
<dbReference type="Gene3D" id="2.40.170.20">
    <property type="entry name" value="TonB-dependent receptor, beta-barrel domain"/>
    <property type="match status" value="1"/>
</dbReference>
<keyword evidence="9" id="KW-0675">Receptor</keyword>
<feature type="signal peptide" evidence="6">
    <location>
        <begin position="1"/>
        <end position="25"/>
    </location>
</feature>
<evidence type="ECO:0000256" key="3">
    <source>
        <dbReference type="ARBA" id="ARBA00023237"/>
    </source>
</evidence>
<gene>
    <name evidence="9" type="ORF">HUV48_00015</name>
</gene>
<dbReference type="GO" id="GO:0009279">
    <property type="term" value="C:cell outer membrane"/>
    <property type="evidence" value="ECO:0007669"/>
    <property type="project" value="UniProtKB-SubCell"/>
</dbReference>
<name>A0A850GYY7_9SPHN</name>
<dbReference type="Proteomes" id="UP000561438">
    <property type="component" value="Unassembled WGS sequence"/>
</dbReference>
<keyword evidence="10" id="KW-1185">Reference proteome</keyword>
<feature type="domain" description="TonB-dependent receptor plug" evidence="8">
    <location>
        <begin position="110"/>
        <end position="210"/>
    </location>
</feature>
<keyword evidence="3" id="KW-0998">Cell outer membrane</keyword>
<dbReference type="Gene3D" id="2.170.130.10">
    <property type="entry name" value="TonB-dependent receptor, plug domain"/>
    <property type="match status" value="1"/>
</dbReference>
<keyword evidence="2 4" id="KW-0472">Membrane</keyword>
<evidence type="ECO:0000256" key="6">
    <source>
        <dbReference type="SAM" id="SignalP"/>
    </source>
</evidence>
<evidence type="ECO:0000313" key="9">
    <source>
        <dbReference type="EMBL" id="NVD43400.1"/>
    </source>
</evidence>
<comment type="caution">
    <text evidence="9">The sequence shown here is derived from an EMBL/GenBank/DDBJ whole genome shotgun (WGS) entry which is preliminary data.</text>
</comment>
<evidence type="ECO:0000256" key="1">
    <source>
        <dbReference type="ARBA" id="ARBA00004442"/>
    </source>
</evidence>
<dbReference type="Pfam" id="PF07715">
    <property type="entry name" value="Plug"/>
    <property type="match status" value="1"/>
</dbReference>
<organism evidence="9 10">
    <name type="scientific">Qipengyuania atrilutea</name>
    <dbReference type="NCBI Taxonomy" id="2744473"/>
    <lineage>
        <taxon>Bacteria</taxon>
        <taxon>Pseudomonadati</taxon>
        <taxon>Pseudomonadota</taxon>
        <taxon>Alphaproteobacteria</taxon>
        <taxon>Sphingomonadales</taxon>
        <taxon>Erythrobacteraceae</taxon>
        <taxon>Qipengyuania</taxon>
    </lineage>
</organism>
<dbReference type="PANTHER" id="PTHR40980">
    <property type="entry name" value="PLUG DOMAIN-CONTAINING PROTEIN"/>
    <property type="match status" value="1"/>
</dbReference>
<sequence length="926" mass="101324">MITGKQFAGLLLLSTALTVPSAAFAQGTTGQPSTGAEGPPPEEGGDENLLEEVTGVDNTEAQDAAEASGDPVGQETGGETGEDFGEQPEISIPGGNEIVVTGRRRIDATRSSSQVISVLSSEQIARTGEGDIAGALGRVTGLSVVGNGFVYVRGLGDRYSLALLNGLPLPSPQPLSRVVPLDIFPTNIVASSLVQKTYSANFPGEFGGGVINLTTQAIPDESFFKVSAGISGDTETTFQNGLSYYGSDYDWFGFDDGRRDAPPALQSFFDSRQSLNTLELADRQAILKQLNQPNQTLLQGIGELPANFSAGFSAGTSFDVFSDGQFGVIATAGLSNKWRNRFARRERIFSTDTVRFTSDDVITDNRILLNGLLGFGLEVGEHKFRLTNLFIRDSLKQAQLGDIEQQNPDDIDILQQDTAWFERQLLDTQFVGELDFGDLTVDTRLGYAQTQREAPYEFGFRYVRTNLPNDPFGDLYSNRLTGGNRGSANVVFSDLTEDLYYGGIDVSYPITNDIRATIGYAYTDTTRDSVRREFDIRGPLPDEVGLFRPDYLLGSAVVDFYGLDLIEFNDFSARFRADLEIHGGYGKLNIEPVLGLSFDVGVRYEDAVQTVTPIAVIEGQTSLLGATALNNDYWLPAATATYEITDDLQVRAHVSRTVARPQFRELIFQSYTDPETDRAFIGNPALVDSELLNAEMRLEYYLGGGNRVSAAGFYKKIDKPIEPYVQFSSNAAELVRFANAPEATLWGGEIEAQYNYDLYDLGGLFETKQAILVANYTYTNSEISVGEGDTITTFSPAGPITENAQNFFVDGRPLVGQSDHLVNLQLGLEDTERLQQLTFLVTYASERVLQRGASGAPDVIEDPGIRLDLVARQGFELAGKEIELKLEARNILGENHEEFQQTADQRYEFFTYDIGQSFSASVSVEF</sequence>
<evidence type="ECO:0000256" key="5">
    <source>
        <dbReference type="SAM" id="MobiDB-lite"/>
    </source>
</evidence>
<accession>A0A850GYY7</accession>
<feature type="chain" id="PRO_5032434456" evidence="6">
    <location>
        <begin position="26"/>
        <end position="926"/>
    </location>
</feature>
<evidence type="ECO:0000313" key="10">
    <source>
        <dbReference type="Proteomes" id="UP000561438"/>
    </source>
</evidence>
<proteinExistence type="inferred from homology"/>
<dbReference type="InterPro" id="IPR036942">
    <property type="entry name" value="Beta-barrel_TonB_sf"/>
</dbReference>
<dbReference type="SUPFAM" id="SSF56935">
    <property type="entry name" value="Porins"/>
    <property type="match status" value="1"/>
</dbReference>
<keyword evidence="4" id="KW-0798">TonB box</keyword>
<feature type="domain" description="TonB-dependent receptor-like beta-barrel" evidence="7">
    <location>
        <begin position="442"/>
        <end position="891"/>
    </location>
</feature>
<dbReference type="InterPro" id="IPR000531">
    <property type="entry name" value="Beta-barrel_TonB"/>
</dbReference>
<reference evidence="9 10" key="1">
    <citation type="submission" date="2020-06" db="EMBL/GenBank/DDBJ databases">
        <title>Altererythrobacter sp. HHU K3-1.</title>
        <authorList>
            <person name="Zhang D."/>
            <person name="Xue H."/>
        </authorList>
    </citation>
    <scope>NUCLEOTIDE SEQUENCE [LARGE SCALE GENOMIC DNA]</scope>
    <source>
        <strain evidence="9 10">HHU K3-1</strain>
    </source>
</reference>
<evidence type="ECO:0000256" key="4">
    <source>
        <dbReference type="RuleBase" id="RU003357"/>
    </source>
</evidence>
<dbReference type="RefSeq" id="WP_176265747.1">
    <property type="nucleotide sequence ID" value="NZ_JABWGV010000001.1"/>
</dbReference>
<feature type="region of interest" description="Disordered" evidence="5">
    <location>
        <begin position="24"/>
        <end position="94"/>
    </location>
</feature>
<evidence type="ECO:0000259" key="8">
    <source>
        <dbReference type="Pfam" id="PF07715"/>
    </source>
</evidence>
<dbReference type="InterPro" id="IPR012910">
    <property type="entry name" value="Plug_dom"/>
</dbReference>
<keyword evidence="6" id="KW-0732">Signal</keyword>
<evidence type="ECO:0000259" key="7">
    <source>
        <dbReference type="Pfam" id="PF00593"/>
    </source>
</evidence>
<comment type="similarity">
    <text evidence="4">Belongs to the TonB-dependent receptor family.</text>
</comment>
<dbReference type="AlphaFoldDB" id="A0A850GYY7"/>
<protein>
    <submittedName>
        <fullName evidence="9">TonB-dependent receptor</fullName>
    </submittedName>
</protein>
<evidence type="ECO:0000256" key="2">
    <source>
        <dbReference type="ARBA" id="ARBA00023136"/>
    </source>
</evidence>
<dbReference type="EMBL" id="JABWGV010000001">
    <property type="protein sequence ID" value="NVD43400.1"/>
    <property type="molecule type" value="Genomic_DNA"/>
</dbReference>
<dbReference type="Pfam" id="PF00593">
    <property type="entry name" value="TonB_dep_Rec_b-barrel"/>
    <property type="match status" value="1"/>
</dbReference>
<dbReference type="PANTHER" id="PTHR40980:SF5">
    <property type="entry name" value="TONB-DEPENDENT RECEPTOR"/>
    <property type="match status" value="1"/>
</dbReference>
<dbReference type="InterPro" id="IPR037066">
    <property type="entry name" value="Plug_dom_sf"/>
</dbReference>